<dbReference type="EMBL" id="VFPQ01000001">
    <property type="protein sequence ID" value="TQM74905.1"/>
    <property type="molecule type" value="Genomic_DNA"/>
</dbReference>
<reference evidence="1 2" key="1">
    <citation type="submission" date="2019-06" db="EMBL/GenBank/DDBJ databases">
        <title>Sequencing the genomes of 1000 actinobacteria strains.</title>
        <authorList>
            <person name="Klenk H.-P."/>
        </authorList>
    </citation>
    <scope>NUCLEOTIDE SEQUENCE [LARGE SCALE GENOMIC DNA]</scope>
    <source>
        <strain evidence="1 2">DSM 43186</strain>
    </source>
</reference>
<dbReference type="InterPro" id="IPR011050">
    <property type="entry name" value="Pectin_lyase_fold/virulence"/>
</dbReference>
<dbReference type="Proteomes" id="UP000319213">
    <property type="component" value="Unassembled WGS sequence"/>
</dbReference>
<evidence type="ECO:0008006" key="3">
    <source>
        <dbReference type="Google" id="ProtNLM"/>
    </source>
</evidence>
<proteinExistence type="predicted"/>
<protein>
    <recommendedName>
        <fullName evidence="3">Outer membrane repeat protein</fullName>
    </recommendedName>
</protein>
<dbReference type="AlphaFoldDB" id="A0A543IWF5"/>
<sequence length="331" mass="33361">MNAFLRKAGRIACAAMTAQILWPTAPVHAQAREVTIPCDVPALLDAIATVNAIGRGILRLTPLCEYVLTRPSSTGEYGPNGLPIIIGDVTILGSGTTIRRAEDAPRFRLIEVGESGSLKLTSVTVAGGDSGRYPGGGILVQGRLALRTSTVEDNASATGGAVANLGGSVTLVDTNVSGNRARGASTTITEVRTSGVTRGSSFGARRAAAPAAGAGGGILNRGELHALRSHIGGNQAGVGGGVYNEQGGRATFRNTTISGNVAKARGGGLYNAPGGYSRMLSTTVSRNKAGDSGGGVYNDFVNGAVRLAGTTVTANRTDDCAPAGSVARCPA</sequence>
<evidence type="ECO:0000313" key="2">
    <source>
        <dbReference type="Proteomes" id="UP000319213"/>
    </source>
</evidence>
<gene>
    <name evidence="1" type="ORF">FHX40_1591</name>
</gene>
<name>A0A543IWF5_9ACTN</name>
<dbReference type="SUPFAM" id="SSF51126">
    <property type="entry name" value="Pectin lyase-like"/>
    <property type="match status" value="1"/>
</dbReference>
<keyword evidence="2" id="KW-1185">Reference proteome</keyword>
<organism evidence="1 2">
    <name type="scientific">Thermopolyspora flexuosa</name>
    <dbReference type="NCBI Taxonomy" id="103836"/>
    <lineage>
        <taxon>Bacteria</taxon>
        <taxon>Bacillati</taxon>
        <taxon>Actinomycetota</taxon>
        <taxon>Actinomycetes</taxon>
        <taxon>Streptosporangiales</taxon>
        <taxon>Streptosporangiaceae</taxon>
        <taxon>Thermopolyspora</taxon>
    </lineage>
</organism>
<comment type="caution">
    <text evidence="1">The sequence shown here is derived from an EMBL/GenBank/DDBJ whole genome shotgun (WGS) entry which is preliminary data.</text>
</comment>
<evidence type="ECO:0000313" key="1">
    <source>
        <dbReference type="EMBL" id="TQM74905.1"/>
    </source>
</evidence>
<accession>A0A543IWF5</accession>